<dbReference type="GO" id="GO:0009073">
    <property type="term" value="P:aromatic amino acid family biosynthetic process"/>
    <property type="evidence" value="ECO:0007669"/>
    <property type="project" value="UniProtKB-KW"/>
</dbReference>
<dbReference type="GO" id="GO:0009423">
    <property type="term" value="P:chorismate biosynthetic process"/>
    <property type="evidence" value="ECO:0007669"/>
    <property type="project" value="UniProtKB-UniRule"/>
</dbReference>
<feature type="domain" description="SDH C-terminal" evidence="10">
    <location>
        <begin position="234"/>
        <end position="264"/>
    </location>
</feature>
<comment type="catalytic activity">
    <reaction evidence="6 7">
        <text>shikimate + NADP(+) = 3-dehydroshikimate + NADPH + H(+)</text>
        <dbReference type="Rhea" id="RHEA:17737"/>
        <dbReference type="ChEBI" id="CHEBI:15378"/>
        <dbReference type="ChEBI" id="CHEBI:16630"/>
        <dbReference type="ChEBI" id="CHEBI:36208"/>
        <dbReference type="ChEBI" id="CHEBI:57783"/>
        <dbReference type="ChEBI" id="CHEBI:58349"/>
        <dbReference type="EC" id="1.1.1.25"/>
    </reaction>
</comment>
<accession>A0A2S4M6C7</accession>
<dbReference type="GO" id="GO:0008652">
    <property type="term" value="P:amino acid biosynthetic process"/>
    <property type="evidence" value="ECO:0007669"/>
    <property type="project" value="UniProtKB-KW"/>
</dbReference>
<feature type="binding site" evidence="7">
    <location>
        <begin position="149"/>
        <end position="154"/>
    </location>
    <ligand>
        <name>NADP(+)</name>
        <dbReference type="ChEBI" id="CHEBI:58349"/>
    </ligand>
</feature>
<dbReference type="PANTHER" id="PTHR21089">
    <property type="entry name" value="SHIKIMATE DEHYDROGENASE"/>
    <property type="match status" value="1"/>
</dbReference>
<keyword evidence="7" id="KW-0028">Amino-acid biosynthesis</keyword>
<name>A0A2S4M6C7_9BURK</name>
<dbReference type="EMBL" id="PQGA01000009">
    <property type="protein sequence ID" value="POR50262.1"/>
    <property type="molecule type" value="Genomic_DNA"/>
</dbReference>
<sequence length="275" mass="29379">MPHSIPTLCGSLAGQPFTFNVKVHNAAYRELGLDYTFVSFGVEDAPLAVQAIRTLGIRGMNVTMPHKQAVIPYLDALDETAREIGAVNTIDNRSGQLTGYNTDCVGAVRALEEVTTLPGKRIALLGAGGAARAIAWGARRAGASVTVFNRTAERGRALAEDFGLRFGGALADFDPHAFDGVVNATAAGFRAPDASPLTPHQLASHLFVMDAAFLPVRTRLIRDADEAGCASVDGTRMLLHQFCGQIELYTDQPAPFEAMRTALLDEIERVTRNAA</sequence>
<feature type="domain" description="Quinate/shikimate 5-dehydrogenase/glutamyl-tRNA reductase" evidence="8">
    <location>
        <begin position="112"/>
        <end position="163"/>
    </location>
</feature>
<dbReference type="Pfam" id="PF01488">
    <property type="entry name" value="Shikimate_DH"/>
    <property type="match status" value="1"/>
</dbReference>
<dbReference type="GO" id="GO:0004764">
    <property type="term" value="F:shikimate 3-dehydrogenase (NADP+) activity"/>
    <property type="evidence" value="ECO:0007669"/>
    <property type="project" value="UniProtKB-UniRule"/>
</dbReference>
<evidence type="ECO:0000256" key="6">
    <source>
        <dbReference type="ARBA" id="ARBA00049442"/>
    </source>
</evidence>
<dbReference type="InterPro" id="IPR046346">
    <property type="entry name" value="Aminoacid_DH-like_N_sf"/>
</dbReference>
<dbReference type="HAMAP" id="MF_00222">
    <property type="entry name" value="Shikimate_DH_AroE"/>
    <property type="match status" value="1"/>
</dbReference>
<dbReference type="Pfam" id="PF18317">
    <property type="entry name" value="SDH_C"/>
    <property type="match status" value="1"/>
</dbReference>
<keyword evidence="3 7" id="KW-0521">NADP</keyword>
<feature type="binding site" evidence="7">
    <location>
        <position position="79"/>
    </location>
    <ligand>
        <name>NADP(+)</name>
        <dbReference type="ChEBI" id="CHEBI:58349"/>
    </ligand>
</feature>
<dbReference type="Gene3D" id="3.40.50.10860">
    <property type="entry name" value="Leucine Dehydrogenase, chain A, domain 1"/>
    <property type="match status" value="1"/>
</dbReference>
<dbReference type="Gene3D" id="3.40.50.720">
    <property type="entry name" value="NAD(P)-binding Rossmann-like Domain"/>
    <property type="match status" value="1"/>
</dbReference>
<evidence type="ECO:0000259" key="10">
    <source>
        <dbReference type="Pfam" id="PF18317"/>
    </source>
</evidence>
<dbReference type="InterPro" id="IPR022893">
    <property type="entry name" value="Shikimate_DH_fam"/>
</dbReference>
<reference evidence="11 12" key="1">
    <citation type="submission" date="2018-01" db="EMBL/GenBank/DDBJ databases">
        <title>Genomic Encyclopedia of Type Strains, Phase III (KMG-III): the genomes of soil and plant-associated and newly described type strains.</title>
        <authorList>
            <person name="Whitman W."/>
        </authorList>
    </citation>
    <scope>NUCLEOTIDE SEQUENCE [LARGE SCALE GENOMIC DNA]</scope>
    <source>
        <strain evidence="11 12">JCM 18070</strain>
    </source>
</reference>
<evidence type="ECO:0000313" key="11">
    <source>
        <dbReference type="EMBL" id="POR50262.1"/>
    </source>
</evidence>
<feature type="domain" description="Shikimate dehydrogenase substrate binding N-terminal" evidence="9">
    <location>
        <begin position="22"/>
        <end position="90"/>
    </location>
</feature>
<feature type="binding site" evidence="7">
    <location>
        <position position="103"/>
    </location>
    <ligand>
        <name>shikimate</name>
        <dbReference type="ChEBI" id="CHEBI:36208"/>
    </ligand>
</feature>
<keyword evidence="12" id="KW-1185">Reference proteome</keyword>
<feature type="binding site" evidence="7">
    <location>
        <position position="241"/>
    </location>
    <ligand>
        <name>shikimate</name>
        <dbReference type="ChEBI" id="CHEBI:36208"/>
    </ligand>
</feature>
<gene>
    <name evidence="7" type="primary">aroE</name>
    <name evidence="11" type="ORF">B0G62_109170</name>
</gene>
<dbReference type="GO" id="GO:0019632">
    <property type="term" value="P:shikimate metabolic process"/>
    <property type="evidence" value="ECO:0007669"/>
    <property type="project" value="TreeGrafter"/>
</dbReference>
<evidence type="ECO:0000256" key="5">
    <source>
        <dbReference type="ARBA" id="ARBA00023141"/>
    </source>
</evidence>
<evidence type="ECO:0000313" key="12">
    <source>
        <dbReference type="Proteomes" id="UP000237381"/>
    </source>
</evidence>
<evidence type="ECO:0000256" key="1">
    <source>
        <dbReference type="ARBA" id="ARBA00004871"/>
    </source>
</evidence>
<feature type="binding site" evidence="7">
    <location>
        <begin position="126"/>
        <end position="130"/>
    </location>
    <ligand>
        <name>NADP(+)</name>
        <dbReference type="ChEBI" id="CHEBI:58349"/>
    </ligand>
</feature>
<dbReference type="OrthoDB" id="3609723at2"/>
<dbReference type="AlphaFoldDB" id="A0A2S4M6C7"/>
<comment type="caution">
    <text evidence="7">Lacks conserved residue(s) required for the propagation of feature annotation.</text>
</comment>
<protein>
    <recommendedName>
        <fullName evidence="2 7">Shikimate dehydrogenase (NADP(+))</fullName>
        <shortName evidence="7">SDH</shortName>
        <ecNumber evidence="2 7">1.1.1.25</ecNumber>
    </recommendedName>
</protein>
<comment type="subunit">
    <text evidence="7">Homodimer.</text>
</comment>
<comment type="pathway">
    <text evidence="1 7">Metabolic intermediate biosynthesis; chorismate biosynthesis; chorismate from D-erythrose 4-phosphate and phosphoenolpyruvate: step 4/7.</text>
</comment>
<keyword evidence="5 7" id="KW-0057">Aromatic amino acid biosynthesis</keyword>
<evidence type="ECO:0000256" key="4">
    <source>
        <dbReference type="ARBA" id="ARBA00023002"/>
    </source>
</evidence>
<feature type="binding site" evidence="7">
    <location>
        <position position="63"/>
    </location>
    <ligand>
        <name>shikimate</name>
        <dbReference type="ChEBI" id="CHEBI:36208"/>
    </ligand>
</feature>
<organism evidence="11 12">
    <name type="scientific">Paraburkholderia eburnea</name>
    <dbReference type="NCBI Taxonomy" id="1189126"/>
    <lineage>
        <taxon>Bacteria</taxon>
        <taxon>Pseudomonadati</taxon>
        <taxon>Pseudomonadota</taxon>
        <taxon>Betaproteobacteria</taxon>
        <taxon>Burkholderiales</taxon>
        <taxon>Burkholderiaceae</taxon>
        <taxon>Paraburkholderia</taxon>
    </lineage>
</organism>
<feature type="active site" description="Proton acceptor" evidence="7">
    <location>
        <position position="67"/>
    </location>
</feature>
<evidence type="ECO:0000256" key="3">
    <source>
        <dbReference type="ARBA" id="ARBA00022857"/>
    </source>
</evidence>
<dbReference type="Pfam" id="PF08501">
    <property type="entry name" value="Shikimate_dh_N"/>
    <property type="match status" value="1"/>
</dbReference>
<dbReference type="RefSeq" id="WP_103705597.1">
    <property type="nucleotide sequence ID" value="NZ_PQGA01000009.1"/>
</dbReference>
<comment type="caution">
    <text evidence="11">The sequence shown here is derived from an EMBL/GenBank/DDBJ whole genome shotgun (WGS) entry which is preliminary data.</text>
</comment>
<dbReference type="InterPro" id="IPR006151">
    <property type="entry name" value="Shikm_DH/Glu-tRNA_Rdtase"/>
</dbReference>
<dbReference type="Proteomes" id="UP000237381">
    <property type="component" value="Unassembled WGS sequence"/>
</dbReference>
<dbReference type="PANTHER" id="PTHR21089:SF1">
    <property type="entry name" value="BIFUNCTIONAL 3-DEHYDROQUINATE DEHYDRATASE_SHIKIMATE DEHYDROGENASE, CHLOROPLASTIC"/>
    <property type="match status" value="1"/>
</dbReference>
<feature type="binding site" evidence="7">
    <location>
        <position position="234"/>
    </location>
    <ligand>
        <name>NADP(+)</name>
        <dbReference type="ChEBI" id="CHEBI:58349"/>
    </ligand>
</feature>
<dbReference type="SUPFAM" id="SSF53223">
    <property type="entry name" value="Aminoacid dehydrogenase-like, N-terminal domain"/>
    <property type="match status" value="1"/>
</dbReference>
<feature type="binding site" evidence="7">
    <location>
        <position position="88"/>
    </location>
    <ligand>
        <name>shikimate</name>
        <dbReference type="ChEBI" id="CHEBI:36208"/>
    </ligand>
</feature>
<dbReference type="SUPFAM" id="SSF51735">
    <property type="entry name" value="NAD(P)-binding Rossmann-fold domains"/>
    <property type="match status" value="1"/>
</dbReference>
<evidence type="ECO:0000259" key="8">
    <source>
        <dbReference type="Pfam" id="PF01488"/>
    </source>
</evidence>
<dbReference type="UniPathway" id="UPA00053">
    <property type="reaction ID" value="UER00087"/>
</dbReference>
<dbReference type="InterPro" id="IPR041121">
    <property type="entry name" value="SDH_C"/>
</dbReference>
<evidence type="ECO:0000256" key="2">
    <source>
        <dbReference type="ARBA" id="ARBA00012962"/>
    </source>
</evidence>
<dbReference type="InterPro" id="IPR013708">
    <property type="entry name" value="Shikimate_DH-bd_N"/>
</dbReference>
<dbReference type="EC" id="1.1.1.25" evidence="2 7"/>
<evidence type="ECO:0000259" key="9">
    <source>
        <dbReference type="Pfam" id="PF08501"/>
    </source>
</evidence>
<proteinExistence type="inferred from homology"/>
<evidence type="ECO:0000256" key="7">
    <source>
        <dbReference type="HAMAP-Rule" id="MF_00222"/>
    </source>
</evidence>
<comment type="function">
    <text evidence="7">Involved in the biosynthesis of the chorismate, which leads to the biosynthesis of aromatic amino acids. Catalyzes the reversible NADPH linked reduction of 3-dehydroshikimate (DHSA) to yield shikimate (SA).</text>
</comment>
<keyword evidence="4 7" id="KW-0560">Oxidoreductase</keyword>
<dbReference type="InterPro" id="IPR036291">
    <property type="entry name" value="NAD(P)-bd_dom_sf"/>
</dbReference>
<feature type="binding site" evidence="7">
    <location>
        <position position="211"/>
    </location>
    <ligand>
        <name>NADP(+)</name>
        <dbReference type="ChEBI" id="CHEBI:58349"/>
    </ligand>
</feature>
<comment type="similarity">
    <text evidence="7">Belongs to the shikimate dehydrogenase family.</text>
</comment>